<name>A0A9P7K7T9_9AGAR</name>
<comment type="similarity">
    <text evidence="7">Belongs to the protein kinase superfamily.</text>
</comment>
<dbReference type="PROSITE" id="PS00107">
    <property type="entry name" value="PROTEIN_KINASE_ATP"/>
    <property type="match status" value="1"/>
</dbReference>
<gene>
    <name evidence="10" type="ORF">H0H81_004916</name>
</gene>
<feature type="compositionally biased region" description="Low complexity" evidence="8">
    <location>
        <begin position="374"/>
        <end position="395"/>
    </location>
</feature>
<protein>
    <recommendedName>
        <fullName evidence="9">Protein kinase domain-containing protein</fullName>
    </recommendedName>
</protein>
<keyword evidence="1 7" id="KW-0723">Serine/threonine-protein kinase</keyword>
<evidence type="ECO:0000259" key="9">
    <source>
        <dbReference type="PROSITE" id="PS50011"/>
    </source>
</evidence>
<evidence type="ECO:0000256" key="1">
    <source>
        <dbReference type="ARBA" id="ARBA00022527"/>
    </source>
</evidence>
<proteinExistence type="inferred from homology"/>
<dbReference type="InterPro" id="IPR000719">
    <property type="entry name" value="Prot_kinase_dom"/>
</dbReference>
<dbReference type="Proteomes" id="UP000717328">
    <property type="component" value="Unassembled WGS sequence"/>
</dbReference>
<keyword evidence="2" id="KW-0808">Transferase</keyword>
<evidence type="ECO:0000313" key="10">
    <source>
        <dbReference type="EMBL" id="KAG5639255.1"/>
    </source>
</evidence>
<keyword evidence="4" id="KW-0418">Kinase</keyword>
<reference evidence="10" key="1">
    <citation type="submission" date="2021-02" db="EMBL/GenBank/DDBJ databases">
        <authorList>
            <person name="Nieuwenhuis M."/>
            <person name="Van De Peppel L.J.J."/>
        </authorList>
    </citation>
    <scope>NUCLEOTIDE SEQUENCE</scope>
    <source>
        <strain evidence="10">D49</strain>
    </source>
</reference>
<sequence length="471" mass="52115">MGRITVTDAMPDLDGLSIDSGRLKLLESLGSGAYGKVYRALDLSSPLEKPVYYAVKCLLRPEKESHQEEFQEREITLHQMVCKHPNIVTLHRVFYDEHYVYVVLDLCPGGDLFTAITEKRVFHNNVELVRQSFVQLIDAVHYCHEKSVFHRDIKPENVLCSHKGDDIRLADFGLSTQNAVSTDFGCGSSYYMSPECIGKEFSIGRYSTRHSDIWSLGVILTNMISGRNPWRYATAKDECFAAYLHDRDFLRQVLPISEGANDILKRIFRINPLSRITLLELREEILTLDTFFMTDEELSTAGSTVRAAAITYAETKPLEENLAPSAADDILLDSGDATDSSVSSDEIYTFNSPPDDEPPSTLLAPPPGFLTVPNANLNSASTSTARASASTNSGSESEGPITPATHAVDLTVEVPDFPEGQGIGHTAASYVGLPKKKSPTESKIKKAFNRKHIFRLAFERIKRRSSGSGSP</sequence>
<feature type="compositionally biased region" description="Polar residues" evidence="8">
    <location>
        <begin position="337"/>
        <end position="352"/>
    </location>
</feature>
<dbReference type="InterPro" id="IPR008271">
    <property type="entry name" value="Ser/Thr_kinase_AS"/>
</dbReference>
<dbReference type="SUPFAM" id="SSF56112">
    <property type="entry name" value="Protein kinase-like (PK-like)"/>
    <property type="match status" value="1"/>
</dbReference>
<dbReference type="InterPro" id="IPR017441">
    <property type="entry name" value="Protein_kinase_ATP_BS"/>
</dbReference>
<keyword evidence="5 6" id="KW-0067">ATP-binding</keyword>
<keyword evidence="3 6" id="KW-0547">Nucleotide-binding</keyword>
<dbReference type="SMART" id="SM00220">
    <property type="entry name" value="S_TKc"/>
    <property type="match status" value="1"/>
</dbReference>
<dbReference type="Gene3D" id="1.10.510.10">
    <property type="entry name" value="Transferase(Phosphotransferase) domain 1"/>
    <property type="match status" value="1"/>
</dbReference>
<dbReference type="InterPro" id="IPR050205">
    <property type="entry name" value="CDPK_Ser/Thr_kinases"/>
</dbReference>
<feature type="binding site" evidence="6">
    <location>
        <position position="56"/>
    </location>
    <ligand>
        <name>ATP</name>
        <dbReference type="ChEBI" id="CHEBI:30616"/>
    </ligand>
</feature>
<evidence type="ECO:0000256" key="8">
    <source>
        <dbReference type="SAM" id="MobiDB-lite"/>
    </source>
</evidence>
<dbReference type="Pfam" id="PF00069">
    <property type="entry name" value="Pkinase"/>
    <property type="match status" value="1"/>
</dbReference>
<evidence type="ECO:0000256" key="2">
    <source>
        <dbReference type="ARBA" id="ARBA00022679"/>
    </source>
</evidence>
<dbReference type="EMBL" id="JABCKI010005726">
    <property type="protein sequence ID" value="KAG5639255.1"/>
    <property type="molecule type" value="Genomic_DNA"/>
</dbReference>
<evidence type="ECO:0000256" key="7">
    <source>
        <dbReference type="RuleBase" id="RU000304"/>
    </source>
</evidence>
<evidence type="ECO:0000313" key="11">
    <source>
        <dbReference type="Proteomes" id="UP000717328"/>
    </source>
</evidence>
<accession>A0A9P7K7T9</accession>
<dbReference type="PANTHER" id="PTHR24349">
    <property type="entry name" value="SERINE/THREONINE-PROTEIN KINASE"/>
    <property type="match status" value="1"/>
</dbReference>
<evidence type="ECO:0000256" key="4">
    <source>
        <dbReference type="ARBA" id="ARBA00022777"/>
    </source>
</evidence>
<evidence type="ECO:0000256" key="6">
    <source>
        <dbReference type="PROSITE-ProRule" id="PRU10141"/>
    </source>
</evidence>
<keyword evidence="11" id="KW-1185">Reference proteome</keyword>
<evidence type="ECO:0000256" key="5">
    <source>
        <dbReference type="ARBA" id="ARBA00022840"/>
    </source>
</evidence>
<feature type="domain" description="Protein kinase" evidence="9">
    <location>
        <begin position="23"/>
        <end position="292"/>
    </location>
</feature>
<dbReference type="GO" id="GO:0005524">
    <property type="term" value="F:ATP binding"/>
    <property type="evidence" value="ECO:0007669"/>
    <property type="project" value="UniProtKB-UniRule"/>
</dbReference>
<reference evidence="10" key="2">
    <citation type="submission" date="2021-10" db="EMBL/GenBank/DDBJ databases">
        <title>Phylogenomics reveals ancestral predisposition of the termite-cultivated fungus Termitomyces towards a domesticated lifestyle.</title>
        <authorList>
            <person name="Auxier B."/>
            <person name="Grum-Grzhimaylo A."/>
            <person name="Cardenas M.E."/>
            <person name="Lodge J.D."/>
            <person name="Laessoe T."/>
            <person name="Pedersen O."/>
            <person name="Smith M.E."/>
            <person name="Kuyper T.W."/>
            <person name="Franco-Molano E.A."/>
            <person name="Baroni T.J."/>
            <person name="Aanen D.K."/>
        </authorList>
    </citation>
    <scope>NUCLEOTIDE SEQUENCE</scope>
    <source>
        <strain evidence="10">D49</strain>
    </source>
</reference>
<evidence type="ECO:0000256" key="3">
    <source>
        <dbReference type="ARBA" id="ARBA00022741"/>
    </source>
</evidence>
<dbReference type="OrthoDB" id="541276at2759"/>
<dbReference type="AlphaFoldDB" id="A0A9P7K7T9"/>
<feature type="region of interest" description="Disordered" evidence="8">
    <location>
        <begin position="333"/>
        <end position="402"/>
    </location>
</feature>
<dbReference type="PROSITE" id="PS00108">
    <property type="entry name" value="PROTEIN_KINASE_ST"/>
    <property type="match status" value="1"/>
</dbReference>
<dbReference type="GO" id="GO:0004674">
    <property type="term" value="F:protein serine/threonine kinase activity"/>
    <property type="evidence" value="ECO:0007669"/>
    <property type="project" value="UniProtKB-KW"/>
</dbReference>
<dbReference type="InterPro" id="IPR011009">
    <property type="entry name" value="Kinase-like_dom_sf"/>
</dbReference>
<comment type="caution">
    <text evidence="10">The sequence shown here is derived from an EMBL/GenBank/DDBJ whole genome shotgun (WGS) entry which is preliminary data.</text>
</comment>
<organism evidence="10 11">
    <name type="scientific">Sphagnurus paluster</name>
    <dbReference type="NCBI Taxonomy" id="117069"/>
    <lineage>
        <taxon>Eukaryota</taxon>
        <taxon>Fungi</taxon>
        <taxon>Dikarya</taxon>
        <taxon>Basidiomycota</taxon>
        <taxon>Agaricomycotina</taxon>
        <taxon>Agaricomycetes</taxon>
        <taxon>Agaricomycetidae</taxon>
        <taxon>Agaricales</taxon>
        <taxon>Tricholomatineae</taxon>
        <taxon>Lyophyllaceae</taxon>
        <taxon>Sphagnurus</taxon>
    </lineage>
</organism>
<dbReference type="PROSITE" id="PS50011">
    <property type="entry name" value="PROTEIN_KINASE_DOM"/>
    <property type="match status" value="1"/>
</dbReference>